<dbReference type="GO" id="GO:0045296">
    <property type="term" value="F:cadherin binding"/>
    <property type="evidence" value="ECO:0007669"/>
    <property type="project" value="TreeGrafter"/>
</dbReference>
<dbReference type="Proteomes" id="UP000035681">
    <property type="component" value="Unplaced"/>
</dbReference>
<sequence length="1460" mass="162221">MRQQKSNNIKLYQSYISKSTTLFFILPIIFLSCLICDVSSQVSKPVFSRVNFFNNNIPQLHSYSEQTTSSSELYSNLITSYHDPQLKISANDGYIKEGAVRGTIVKLSPSEVSENFQILVTDDDLKPGMPPATYQYILTGLGATIFAIDQSGYIYLNSDKITISQTNPSVYQLNIQAREVGTTPTRNSDSKTIFIHVVPTKDDRPIFGSPVYSANVTSFGGPRPILSIKADNDYDNSGMTYSISQVSNDAESNFFYDHTNHQLMVNGPLIPGTKYQVILEAKSVTGQTSQILIIVTAETFNFKFTTPTPQQPMFAITDFSSKMTTTIQEPSEAVQTFVTEISEATPINTVVVTLGDSVSFSSTYFLIVEGNEDEMFSINPDTGSITTLKKFNSHKKDIYTLHIEARSKNPDQHLYWTIIQIGVKDENENPPIFIDPKPIKFAITIDSNSDLQNNMYIGKINVRDDDSGENGIVDLKIMPPKDKLFTIDNEGYIRVAGDFTTQHFGIHKINIIATDRGDPPLESRISAMVTIGAEFVPDFTETSYGTTNGMPSSYNKITETSSSTEITSSESTVFKTTELPKVTVTDYETESSNEYGITINNKVNTKLPLSTLKSTELSTEEESTTPIYTKKITNFGPFSQILTNKPDHSSTSNTESTEKSTEISAEITKLTTYKKSTTTPTTTTTRLRLAPVFDPAEINVIVDENDGNIELAHLVASYPDAKPGSITYTIISGDTNLFSISSFTGTLKLLKPLDAESISEYTVIVGTIEANVLEKDKTMDHTAKITIKVHDINDWIPNFEQNEYNFILNAGVEPGTIVGQVSAFDQDRDAPNNEIQYKLINTGELDKYFGINKNNGLITLLKDGKQLSGKNVTLRIEAYDKGIPPQSTFTDVKIKINPYESKLIPKGDNNINSQPKHGFIQFSQRNYTASVSEAVRPPHLVQILNVAHKPDDTRFIICSIASGNYRNAFGITTGSDGNCELRTQTILDRETVEKYLLNITVSYEGKTDFTMISITVLDANDNVPQFIFEEGVDMSLYFGAVSSTSPAFTRVLTVKAEDADLGNSSIVKYELDPLSIDSKFFAIDSNTGEITIKQSMNQISQKSRKTFYELKISACDSPISGQMLCSKADAIINVITDSNRFVTTISGAQPTQIKAHEQDIKSALKQCSGLCTMLHIEKMREKTVNPSGNIVTDIFWYALNPSTKRICKKQDFKKMFSHGSKELVAGRLQPWFSVENISEDIKQGTDDLIDMSYSSMLPEDWKSISTILIISGVVIGFGAIIISCAVCIYHGKYNNKDSQVHSYPTIYPMPKYGTIYLPNMGGAYPIDNKLYETQMLDLQISDENYTLKNSSIRSKNILLNGGGMYDQRDTNSHYGPVNGGIQDSRMINNGIGRPGINSNNYGRQHSVQDEGDFSIEENMYALNGPKNLSSENSRGIRGQTNYQQHDRESTFPRHSAQHHF</sequence>
<dbReference type="InterPro" id="IPR015919">
    <property type="entry name" value="Cadherin-like_sf"/>
</dbReference>
<feature type="domain" description="Cadherin" evidence="12">
    <location>
        <begin position="923"/>
        <end position="1026"/>
    </location>
</feature>
<dbReference type="GO" id="GO:0000902">
    <property type="term" value="P:cell morphogenesis"/>
    <property type="evidence" value="ECO:0007669"/>
    <property type="project" value="TreeGrafter"/>
</dbReference>
<evidence type="ECO:0000256" key="1">
    <source>
        <dbReference type="ARBA" id="ARBA00004370"/>
    </source>
</evidence>
<feature type="domain" description="Cadherin" evidence="12">
    <location>
        <begin position="1033"/>
        <end position="1152"/>
    </location>
</feature>
<dbReference type="InterPro" id="IPR002126">
    <property type="entry name" value="Cadherin-like_dom"/>
</dbReference>
<keyword evidence="13" id="KW-1185">Reference proteome</keyword>
<dbReference type="GO" id="GO:0034332">
    <property type="term" value="P:adherens junction organization"/>
    <property type="evidence" value="ECO:0007669"/>
    <property type="project" value="TreeGrafter"/>
</dbReference>
<proteinExistence type="predicted"/>
<dbReference type="FunFam" id="2.60.40.60:FF:000116">
    <property type="entry name" value="Dachsous cadherin-related 2"/>
    <property type="match status" value="1"/>
</dbReference>
<feature type="transmembrane region" description="Helical" evidence="11">
    <location>
        <begin position="1264"/>
        <end position="1289"/>
    </location>
</feature>
<dbReference type="SUPFAM" id="SSF49313">
    <property type="entry name" value="Cadherin-like"/>
    <property type="match status" value="6"/>
</dbReference>
<feature type="region of interest" description="Disordered" evidence="10">
    <location>
        <begin position="1423"/>
        <end position="1460"/>
    </location>
</feature>
<evidence type="ECO:0000256" key="9">
    <source>
        <dbReference type="PROSITE-ProRule" id="PRU00043"/>
    </source>
</evidence>
<accession>A0A913I1Y4</accession>
<evidence type="ECO:0000256" key="4">
    <source>
        <dbReference type="ARBA" id="ARBA00022837"/>
    </source>
</evidence>
<evidence type="ECO:0000256" key="2">
    <source>
        <dbReference type="ARBA" id="ARBA00022692"/>
    </source>
</evidence>
<dbReference type="PROSITE" id="PS50268">
    <property type="entry name" value="CADHERIN_2"/>
    <property type="match status" value="7"/>
</dbReference>
<dbReference type="GO" id="GO:0005912">
    <property type="term" value="C:adherens junction"/>
    <property type="evidence" value="ECO:0007669"/>
    <property type="project" value="TreeGrafter"/>
</dbReference>
<evidence type="ECO:0000256" key="7">
    <source>
        <dbReference type="ARBA" id="ARBA00023136"/>
    </source>
</evidence>
<dbReference type="PROSITE" id="PS51257">
    <property type="entry name" value="PROKAR_LIPOPROTEIN"/>
    <property type="match status" value="1"/>
</dbReference>
<keyword evidence="4 9" id="KW-0106">Calcium</keyword>
<keyword evidence="2 11" id="KW-0812">Transmembrane</keyword>
<keyword evidence="5" id="KW-0130">Cell adhesion</keyword>
<feature type="domain" description="Cadherin" evidence="12">
    <location>
        <begin position="800"/>
        <end position="907"/>
    </location>
</feature>
<dbReference type="WBParaSite" id="SSTP_0000832300.1">
    <property type="protein sequence ID" value="SSTP_0000832300.1"/>
    <property type="gene ID" value="SSTP_0000832300"/>
</dbReference>
<keyword evidence="6 11" id="KW-1133">Transmembrane helix</keyword>
<evidence type="ECO:0000256" key="10">
    <source>
        <dbReference type="SAM" id="MobiDB-lite"/>
    </source>
</evidence>
<organism evidence="14">
    <name type="scientific">Strongyloides stercoralis</name>
    <name type="common">Threadworm</name>
    <dbReference type="NCBI Taxonomy" id="6248"/>
    <lineage>
        <taxon>Eukaryota</taxon>
        <taxon>Metazoa</taxon>
        <taxon>Ecdysozoa</taxon>
        <taxon>Nematoda</taxon>
        <taxon>Chromadorea</taxon>
        <taxon>Rhabditida</taxon>
        <taxon>Tylenchina</taxon>
        <taxon>Panagrolaimomorpha</taxon>
        <taxon>Strongyloidoidea</taxon>
        <taxon>Strongyloididae</taxon>
        <taxon>Strongyloides</taxon>
    </lineage>
</organism>
<evidence type="ECO:0000313" key="13">
    <source>
        <dbReference type="Proteomes" id="UP000035681"/>
    </source>
</evidence>
<dbReference type="GO" id="GO:0016342">
    <property type="term" value="C:catenin complex"/>
    <property type="evidence" value="ECO:0007669"/>
    <property type="project" value="TreeGrafter"/>
</dbReference>
<evidence type="ECO:0000313" key="15">
    <source>
        <dbReference type="WBParaSite" id="TCONS_00014220.p1"/>
    </source>
</evidence>
<evidence type="ECO:0000256" key="6">
    <source>
        <dbReference type="ARBA" id="ARBA00022989"/>
    </source>
</evidence>
<dbReference type="PANTHER" id="PTHR24027">
    <property type="entry name" value="CADHERIN-23"/>
    <property type="match status" value="1"/>
</dbReference>
<dbReference type="GO" id="GO:0044331">
    <property type="term" value="P:cell-cell adhesion mediated by cadherin"/>
    <property type="evidence" value="ECO:0007669"/>
    <property type="project" value="TreeGrafter"/>
</dbReference>
<comment type="subcellular location">
    <subcellularLocation>
        <location evidence="1">Membrane</location>
    </subcellularLocation>
</comment>
<feature type="region of interest" description="Disordered" evidence="10">
    <location>
        <begin position="642"/>
        <end position="663"/>
    </location>
</feature>
<feature type="domain" description="Cadherin" evidence="12">
    <location>
        <begin position="95"/>
        <end position="207"/>
    </location>
</feature>
<dbReference type="InterPro" id="IPR039808">
    <property type="entry name" value="Cadherin"/>
</dbReference>
<dbReference type="Pfam" id="PF00028">
    <property type="entry name" value="Cadherin"/>
    <property type="match status" value="4"/>
</dbReference>
<evidence type="ECO:0000256" key="11">
    <source>
        <dbReference type="SAM" id="Phobius"/>
    </source>
</evidence>
<evidence type="ECO:0000256" key="3">
    <source>
        <dbReference type="ARBA" id="ARBA00022737"/>
    </source>
</evidence>
<dbReference type="WBParaSite" id="TCONS_00014220.p1">
    <property type="protein sequence ID" value="TCONS_00014220.p1"/>
    <property type="gene ID" value="XLOC_009431"/>
</dbReference>
<feature type="compositionally biased region" description="Polar residues" evidence="10">
    <location>
        <begin position="1426"/>
        <end position="1443"/>
    </location>
</feature>
<dbReference type="GO" id="GO:0007043">
    <property type="term" value="P:cell-cell junction assembly"/>
    <property type="evidence" value="ECO:0007669"/>
    <property type="project" value="TreeGrafter"/>
</dbReference>
<keyword evidence="3" id="KW-0677">Repeat</keyword>
<dbReference type="PROSITE" id="PS00232">
    <property type="entry name" value="CADHERIN_1"/>
    <property type="match status" value="1"/>
</dbReference>
<evidence type="ECO:0000313" key="14">
    <source>
        <dbReference type="WBParaSite" id="SSTP_0000832300.1"/>
    </source>
</evidence>
<reference evidence="14" key="1">
    <citation type="submission" date="2022-10" db="UniProtKB">
        <authorList>
            <consortium name="WormBaseParasite"/>
        </authorList>
    </citation>
    <scope>IDENTIFICATION</scope>
</reference>
<evidence type="ECO:0000256" key="5">
    <source>
        <dbReference type="ARBA" id="ARBA00022889"/>
    </source>
</evidence>
<name>A0A913I1Y4_STRER</name>
<dbReference type="GO" id="GO:0016477">
    <property type="term" value="P:cell migration"/>
    <property type="evidence" value="ECO:0007669"/>
    <property type="project" value="TreeGrafter"/>
</dbReference>
<dbReference type="Gene3D" id="2.60.40.60">
    <property type="entry name" value="Cadherins"/>
    <property type="match status" value="7"/>
</dbReference>
<dbReference type="PANTHER" id="PTHR24027:SF442">
    <property type="entry name" value="PROTOCADHERIN-15 ISOFORM X1"/>
    <property type="match status" value="1"/>
</dbReference>
<dbReference type="GO" id="GO:0005509">
    <property type="term" value="F:calcium ion binding"/>
    <property type="evidence" value="ECO:0007669"/>
    <property type="project" value="UniProtKB-UniRule"/>
</dbReference>
<dbReference type="SMART" id="SM00112">
    <property type="entry name" value="CA"/>
    <property type="match status" value="7"/>
</dbReference>
<feature type="domain" description="Cadherin" evidence="12">
    <location>
        <begin position="437"/>
        <end position="539"/>
    </location>
</feature>
<feature type="domain" description="Cadherin" evidence="12">
    <location>
        <begin position="333"/>
        <end position="433"/>
    </location>
</feature>
<keyword evidence="8" id="KW-0325">Glycoprotein</keyword>
<dbReference type="GO" id="GO:0007156">
    <property type="term" value="P:homophilic cell adhesion via plasma membrane adhesion molecules"/>
    <property type="evidence" value="ECO:0007669"/>
    <property type="project" value="InterPro"/>
</dbReference>
<dbReference type="GO" id="GO:0016339">
    <property type="term" value="P:calcium-dependent cell-cell adhesion via plasma membrane cell adhesion molecules"/>
    <property type="evidence" value="ECO:0007669"/>
    <property type="project" value="TreeGrafter"/>
</dbReference>
<keyword evidence="7 11" id="KW-0472">Membrane</keyword>
<feature type="transmembrane region" description="Helical" evidence="11">
    <location>
        <begin position="21"/>
        <end position="40"/>
    </location>
</feature>
<dbReference type="GO" id="GO:0008013">
    <property type="term" value="F:beta-catenin binding"/>
    <property type="evidence" value="ECO:0007669"/>
    <property type="project" value="TreeGrafter"/>
</dbReference>
<evidence type="ECO:0000256" key="8">
    <source>
        <dbReference type="ARBA" id="ARBA00023180"/>
    </source>
</evidence>
<dbReference type="PRINTS" id="PR00205">
    <property type="entry name" value="CADHERIN"/>
</dbReference>
<protein>
    <submittedName>
        <fullName evidence="14 15">Cadherin domain-containing protein</fullName>
    </submittedName>
</protein>
<dbReference type="AlphaFoldDB" id="A0A913I1Y4"/>
<feature type="domain" description="Cadherin" evidence="12">
    <location>
        <begin position="694"/>
        <end position="799"/>
    </location>
</feature>
<dbReference type="CDD" id="cd11304">
    <property type="entry name" value="Cadherin_repeat"/>
    <property type="match status" value="7"/>
</dbReference>
<dbReference type="InterPro" id="IPR020894">
    <property type="entry name" value="Cadherin_CS"/>
</dbReference>
<evidence type="ECO:0000259" key="12">
    <source>
        <dbReference type="PROSITE" id="PS50268"/>
    </source>
</evidence>